<evidence type="ECO:0000256" key="2">
    <source>
        <dbReference type="ARBA" id="ARBA00001946"/>
    </source>
</evidence>
<feature type="domain" description="Endonuclease/exonuclease/phosphatase" evidence="9">
    <location>
        <begin position="29"/>
        <end position="258"/>
    </location>
</feature>
<evidence type="ECO:0000313" key="11">
    <source>
        <dbReference type="Proteomes" id="UP000464954"/>
    </source>
</evidence>
<dbReference type="EMBL" id="CP047593">
    <property type="protein sequence ID" value="QHI69644.1"/>
    <property type="molecule type" value="Genomic_DNA"/>
</dbReference>
<dbReference type="Pfam" id="PF03372">
    <property type="entry name" value="Exo_endo_phos"/>
    <property type="match status" value="1"/>
</dbReference>
<protein>
    <recommendedName>
        <fullName evidence="9">Endonuclease/exonuclease/phosphatase domain-containing protein</fullName>
    </recommendedName>
</protein>
<keyword evidence="3" id="KW-0540">Nuclease</keyword>
<dbReference type="KEGG" id="taer:GT409_09295"/>
<dbReference type="PANTHER" id="PTHR15822">
    <property type="entry name" value="TRAF AND TNF RECEPTOR-ASSOCIATED PROTEIN"/>
    <property type="match status" value="1"/>
</dbReference>
<dbReference type="GO" id="GO:0004518">
    <property type="term" value="F:nuclease activity"/>
    <property type="evidence" value="ECO:0007669"/>
    <property type="project" value="UniProtKB-KW"/>
</dbReference>
<evidence type="ECO:0000256" key="6">
    <source>
        <dbReference type="ARBA" id="ARBA00022801"/>
    </source>
</evidence>
<evidence type="ECO:0000256" key="1">
    <source>
        <dbReference type="ARBA" id="ARBA00001936"/>
    </source>
</evidence>
<keyword evidence="8" id="KW-0234">DNA repair</keyword>
<dbReference type="GO" id="GO:0006281">
    <property type="term" value="P:DNA repair"/>
    <property type="evidence" value="ECO:0007669"/>
    <property type="project" value="UniProtKB-KW"/>
</dbReference>
<dbReference type="InterPro" id="IPR051547">
    <property type="entry name" value="TDP2-like"/>
</dbReference>
<dbReference type="Gene3D" id="3.60.10.10">
    <property type="entry name" value="Endonuclease/exonuclease/phosphatase"/>
    <property type="match status" value="1"/>
</dbReference>
<dbReference type="AlphaFoldDB" id="A0A6P1MAR3"/>
<dbReference type="SUPFAM" id="SSF56219">
    <property type="entry name" value="DNase I-like"/>
    <property type="match status" value="1"/>
</dbReference>
<evidence type="ECO:0000256" key="3">
    <source>
        <dbReference type="ARBA" id="ARBA00022722"/>
    </source>
</evidence>
<organism evidence="10 11">
    <name type="scientific">Tichowtungia aerotolerans</name>
    <dbReference type="NCBI Taxonomy" id="2697043"/>
    <lineage>
        <taxon>Bacteria</taxon>
        <taxon>Pseudomonadati</taxon>
        <taxon>Kiritimatiellota</taxon>
        <taxon>Tichowtungiia</taxon>
        <taxon>Tichowtungiales</taxon>
        <taxon>Tichowtungiaceae</taxon>
        <taxon>Tichowtungia</taxon>
    </lineage>
</organism>
<evidence type="ECO:0000256" key="7">
    <source>
        <dbReference type="ARBA" id="ARBA00022842"/>
    </source>
</evidence>
<keyword evidence="4" id="KW-0479">Metal-binding</keyword>
<evidence type="ECO:0000256" key="8">
    <source>
        <dbReference type="ARBA" id="ARBA00023204"/>
    </source>
</evidence>
<dbReference type="InterPro" id="IPR005135">
    <property type="entry name" value="Endo/exonuclease/phosphatase"/>
</dbReference>
<evidence type="ECO:0000256" key="4">
    <source>
        <dbReference type="ARBA" id="ARBA00022723"/>
    </source>
</evidence>
<evidence type="ECO:0000256" key="5">
    <source>
        <dbReference type="ARBA" id="ARBA00022763"/>
    </source>
</evidence>
<comment type="cofactor">
    <cofactor evidence="1">
        <name>Mn(2+)</name>
        <dbReference type="ChEBI" id="CHEBI:29035"/>
    </cofactor>
</comment>
<keyword evidence="11" id="KW-1185">Reference proteome</keyword>
<dbReference type="PANTHER" id="PTHR15822:SF4">
    <property type="entry name" value="TYROSYL-DNA PHOSPHODIESTERASE 2"/>
    <property type="match status" value="1"/>
</dbReference>
<keyword evidence="7" id="KW-0460">Magnesium</keyword>
<name>A0A6P1MAR3_9BACT</name>
<proteinExistence type="predicted"/>
<keyword evidence="6" id="KW-0378">Hydrolase</keyword>
<evidence type="ECO:0000313" key="10">
    <source>
        <dbReference type="EMBL" id="QHI69644.1"/>
    </source>
</evidence>
<dbReference type="Proteomes" id="UP000464954">
    <property type="component" value="Chromosome"/>
</dbReference>
<dbReference type="GO" id="GO:0016787">
    <property type="term" value="F:hydrolase activity"/>
    <property type="evidence" value="ECO:0007669"/>
    <property type="project" value="UniProtKB-KW"/>
</dbReference>
<accession>A0A6P1MAR3</accession>
<keyword evidence="5" id="KW-0227">DNA damage</keyword>
<reference evidence="10 11" key="1">
    <citation type="submission" date="2020-01" db="EMBL/GenBank/DDBJ databases">
        <title>Ponticoccus aerotolerans gen. nov., sp. nov., an anaerobic bacterium and proposal of Ponticoccusceae fam. nov., Ponticoccusles ord. nov. and Ponticoccuse classis nov. in the phylum Kiritimatiellaeota.</title>
        <authorList>
            <person name="Zhou L.Y."/>
            <person name="Du Z.J."/>
        </authorList>
    </citation>
    <scope>NUCLEOTIDE SEQUENCE [LARGE SCALE GENOMIC DNA]</scope>
    <source>
        <strain evidence="10 11">S-5007</strain>
    </source>
</reference>
<dbReference type="RefSeq" id="WP_160628826.1">
    <property type="nucleotide sequence ID" value="NZ_CP047593.1"/>
</dbReference>
<gene>
    <name evidence="10" type="ORF">GT409_09295</name>
</gene>
<sequence>MTYNVHQYALRDRDKDGQADDPKSPEECDAVIQLIANCRPDVLALQEMGDEITFFKFRKVLTRAGAGYPYAELLRNDRKVESNLALLSRFPIVSVQNWTNEWYSIGPAKIPVARGFMDVDIQVNSSYRFRLINVHLKSKVYSPLGQTEMRRNEARLLNKAVRSILDENPDINLLVVGDMNDSYASAPLREVRGRRGGEQLIDLRPVDETGSAWTCFQATTDRYSRFDYLFVNGGMKSEVVPGQTRAVLDPLTWKASDHRPVIGVFHALEK</sequence>
<evidence type="ECO:0000259" key="9">
    <source>
        <dbReference type="Pfam" id="PF03372"/>
    </source>
</evidence>
<comment type="cofactor">
    <cofactor evidence="2">
        <name>Mg(2+)</name>
        <dbReference type="ChEBI" id="CHEBI:18420"/>
    </cofactor>
</comment>
<dbReference type="GO" id="GO:0046872">
    <property type="term" value="F:metal ion binding"/>
    <property type="evidence" value="ECO:0007669"/>
    <property type="project" value="UniProtKB-KW"/>
</dbReference>
<dbReference type="InterPro" id="IPR036691">
    <property type="entry name" value="Endo/exonu/phosph_ase_sf"/>
</dbReference>